<feature type="region of interest" description="Disordered" evidence="6">
    <location>
        <begin position="1"/>
        <end position="23"/>
    </location>
</feature>
<evidence type="ECO:0000313" key="8">
    <source>
        <dbReference type="Proteomes" id="UP000664203"/>
    </source>
</evidence>
<reference evidence="7" key="1">
    <citation type="submission" date="2021-03" db="EMBL/GenBank/DDBJ databases">
        <authorList>
            <person name="Tagirdzhanova G."/>
        </authorList>
    </citation>
    <scope>NUCLEOTIDE SEQUENCE</scope>
</reference>
<dbReference type="PANTHER" id="PTHR10019">
    <property type="entry name" value="SNF5"/>
    <property type="match status" value="1"/>
</dbReference>
<name>A0A8H3EC33_9LECA</name>
<feature type="compositionally biased region" description="Polar residues" evidence="6">
    <location>
        <begin position="680"/>
        <end position="695"/>
    </location>
</feature>
<comment type="caution">
    <text evidence="7">The sequence shown here is derived from an EMBL/GenBank/DDBJ whole genome shotgun (WGS) entry which is preliminary data.</text>
</comment>
<evidence type="ECO:0000256" key="6">
    <source>
        <dbReference type="SAM" id="MobiDB-lite"/>
    </source>
</evidence>
<sequence>MQSPNTHLSPTTTPSPQEKLINTTTTNGIIRATKDDLRNGFEPNGVAQGIQSAEPMQERKQKAKAVMAASALSTAADGATVSDKPEAANGSGTTPNGMVQTRKRSRSGTRIVRSPKCRNNDRILKPRGANDANAEGLENVELHRYVDRASIHTDARMYDGIEMEKLHEFKRDEADFYMALRGLDAEQVREGKQAYLDLHGEARPKWLDPPVTNLTDPVAIYGPGYGQYGKFGNGINQGNQGKPVLPVYPAQRKRPGGKKTRELRVPRKELAKQSEQLDELVPIRLDIEWDKIRLRDTFTWNLHDRVIPPDLFAQQLVEDFKLPLEQCGPLVQQVSTSLKEQIQDYHPHIFIEEEALDPHLPYNAYKDDEMRITVKLNITIGQHTLVDQFEWEINNPLNSPELFAEQMTRDLSLAGEFTTAIAHSIREQSQLFTRGLFVTGHPFDGRPVEDQELKAGFLPSPMQSPFRPYQAAKEFTPYLYELNEVELEKTELSLSREERRQKRSVNRRGGPALPDLKDRRRTIRTLVVSSVLPGAAETLEDSMIFKRIATASGKGRRPGYSQKDGLDDSDESDSDESAPDSPAIPAHLLAGTTRTRGMRGAATVAQAAMRGALGRSATPETTILHHHETRTSGRRFGGKDYREESVDDTPPSLIVKLRIHRDRLRQFMRDQKSRSRPTPLEQSSHQRSSSATPGRSTAALGTMGPPTTPGVQQHQHQQTRQHGSPAEQRDGVNPLHPHAAQIGRVDAVGPPTPEHPMPNPPSWLHQALSKLQVTYPDDLFEGTMRYTAVSTVTDLPISLRPNGPNEPSPPDTKFMYYPRIKCLDCPGKLYTPGPETGVNNFEVHLRNRLHREKVERRVRDRENGVGPEGTRPR</sequence>
<feature type="region of interest" description="Disordered" evidence="6">
    <location>
        <begin position="492"/>
        <end position="517"/>
    </location>
</feature>
<evidence type="ECO:0000313" key="7">
    <source>
        <dbReference type="EMBL" id="CAF9904316.1"/>
    </source>
</evidence>
<dbReference type="GO" id="GO:0000228">
    <property type="term" value="C:nuclear chromosome"/>
    <property type="evidence" value="ECO:0007669"/>
    <property type="project" value="InterPro"/>
</dbReference>
<accession>A0A8H3EC33</accession>
<gene>
    <name evidence="7" type="primary">SNF5</name>
    <name evidence="7" type="ORF">ALECFALPRED_006274</name>
</gene>
<evidence type="ECO:0000256" key="5">
    <source>
        <dbReference type="ARBA" id="ARBA00023242"/>
    </source>
</evidence>
<protein>
    <submittedName>
        <fullName evidence="7">SWI/SNF chromatin-remodeling complex subunit</fullName>
    </submittedName>
</protein>
<dbReference type="GO" id="GO:0006338">
    <property type="term" value="P:chromatin remodeling"/>
    <property type="evidence" value="ECO:0007669"/>
    <property type="project" value="InterPro"/>
</dbReference>
<dbReference type="AlphaFoldDB" id="A0A8H3EC33"/>
<feature type="region of interest" description="Disordered" evidence="6">
    <location>
        <begin position="854"/>
        <end position="873"/>
    </location>
</feature>
<feature type="compositionally biased region" description="Low complexity" evidence="6">
    <location>
        <begin position="709"/>
        <end position="723"/>
    </location>
</feature>
<evidence type="ECO:0000256" key="2">
    <source>
        <dbReference type="ARBA" id="ARBA00010239"/>
    </source>
</evidence>
<feature type="region of interest" description="Disordered" evidence="6">
    <location>
        <begin position="240"/>
        <end position="261"/>
    </location>
</feature>
<evidence type="ECO:0000256" key="1">
    <source>
        <dbReference type="ARBA" id="ARBA00004123"/>
    </source>
</evidence>
<dbReference type="InterPro" id="IPR006939">
    <property type="entry name" value="SNF5"/>
</dbReference>
<dbReference type="Pfam" id="PF04855">
    <property type="entry name" value="SNF5"/>
    <property type="match status" value="1"/>
</dbReference>
<keyword evidence="5" id="KW-0539">Nucleus</keyword>
<feature type="compositionally biased region" description="Polar residues" evidence="6">
    <location>
        <begin position="90"/>
        <end position="99"/>
    </location>
</feature>
<organism evidence="7 8">
    <name type="scientific">Alectoria fallacina</name>
    <dbReference type="NCBI Taxonomy" id="1903189"/>
    <lineage>
        <taxon>Eukaryota</taxon>
        <taxon>Fungi</taxon>
        <taxon>Dikarya</taxon>
        <taxon>Ascomycota</taxon>
        <taxon>Pezizomycotina</taxon>
        <taxon>Lecanoromycetes</taxon>
        <taxon>OSLEUM clade</taxon>
        <taxon>Lecanoromycetidae</taxon>
        <taxon>Lecanorales</taxon>
        <taxon>Lecanorineae</taxon>
        <taxon>Parmeliaceae</taxon>
        <taxon>Alectoria</taxon>
    </lineage>
</organism>
<feature type="compositionally biased region" description="Basic and acidic residues" evidence="6">
    <location>
        <begin position="854"/>
        <end position="863"/>
    </location>
</feature>
<comment type="similarity">
    <text evidence="2">Belongs to the SNF5 family.</text>
</comment>
<dbReference type="Proteomes" id="UP000664203">
    <property type="component" value="Unassembled WGS sequence"/>
</dbReference>
<feature type="compositionally biased region" description="Low complexity" evidence="6">
    <location>
        <begin position="590"/>
        <end position="603"/>
    </location>
</feature>
<keyword evidence="4" id="KW-0804">Transcription</keyword>
<feature type="region of interest" description="Disordered" evidence="6">
    <location>
        <begin position="552"/>
        <end position="654"/>
    </location>
</feature>
<keyword evidence="3" id="KW-0805">Transcription regulation</keyword>
<comment type="subcellular location">
    <subcellularLocation>
        <location evidence="1">Nucleus</location>
    </subcellularLocation>
</comment>
<evidence type="ECO:0000256" key="4">
    <source>
        <dbReference type="ARBA" id="ARBA00023163"/>
    </source>
</evidence>
<dbReference type="EMBL" id="CAJPDR010000004">
    <property type="protein sequence ID" value="CAF9904316.1"/>
    <property type="molecule type" value="Genomic_DNA"/>
</dbReference>
<feature type="compositionally biased region" description="Basic and acidic residues" evidence="6">
    <location>
        <begin position="623"/>
        <end position="644"/>
    </location>
</feature>
<feature type="region of interest" description="Disordered" evidence="6">
    <location>
        <begin position="75"/>
        <end position="111"/>
    </location>
</feature>
<keyword evidence="8" id="KW-1185">Reference proteome</keyword>
<feature type="compositionally biased region" description="Acidic residues" evidence="6">
    <location>
        <begin position="567"/>
        <end position="578"/>
    </location>
</feature>
<proteinExistence type="inferred from homology"/>
<feature type="region of interest" description="Disordered" evidence="6">
    <location>
        <begin position="668"/>
        <end position="736"/>
    </location>
</feature>
<evidence type="ECO:0000256" key="3">
    <source>
        <dbReference type="ARBA" id="ARBA00023015"/>
    </source>
</evidence>
<dbReference type="OrthoDB" id="515064at2759"/>